<organism evidence="1 2">
    <name type="scientific">Linderina macrospora</name>
    <dbReference type="NCBI Taxonomy" id="4868"/>
    <lineage>
        <taxon>Eukaryota</taxon>
        <taxon>Fungi</taxon>
        <taxon>Fungi incertae sedis</taxon>
        <taxon>Zoopagomycota</taxon>
        <taxon>Kickxellomycotina</taxon>
        <taxon>Kickxellomycetes</taxon>
        <taxon>Kickxellales</taxon>
        <taxon>Kickxellaceae</taxon>
        <taxon>Linderina</taxon>
    </lineage>
</organism>
<accession>A0ACC1JC08</accession>
<evidence type="ECO:0000313" key="2">
    <source>
        <dbReference type="Proteomes" id="UP001150603"/>
    </source>
</evidence>
<sequence length="516" mass="55395">MHPFTPSPFEASRTLMPWMCVALEVLHNKAISPTVLVRSVLTPRRMLRTRALLDSLTGRPALADCRSSSGGSALSIISPTETSTGSVGDGQTSHDITSPPPAHTQAIITALVQILTESPPSHNWTTVSLAALLLAQLAAGTRNQIILDDNLTAELIQAQAKHSAEIRAMLLSADEPSTSIGDVMSNAVIGCGSWKALVKCLVDLANSSAETLRNKVESESRHIFSLDRLAAASLTTTGLQSPQMKAHSAPRNRRSSASSSTFNPPPPLPPRISLSSSRTSLATAPSPFDSEVHQDTALLAAVYQAHYLKRLAISASKENGGKMPPLSNYSGNLMRWLGKEIGECPDDCMSATVIDNLAKRALPKGTLRLGFPARVVCTDGHLLVYHQDETTPELVWPLADVTVITIDTSSNDSSSPLLRIVDTEFPDFFFAPRPKQLGGINVNAGTPTTFVGGRRRGDSHRPKLLPYSYVSSRKGLDISMRFADKVLFDSTASALREGVVKSRKALAGIYLNHSVI</sequence>
<dbReference type="Proteomes" id="UP001150603">
    <property type="component" value="Unassembled WGS sequence"/>
</dbReference>
<keyword evidence="2" id="KW-1185">Reference proteome</keyword>
<dbReference type="EMBL" id="JANBPW010001167">
    <property type="protein sequence ID" value="KAJ1945811.1"/>
    <property type="molecule type" value="Genomic_DNA"/>
</dbReference>
<gene>
    <name evidence="1" type="ORF">FBU59_002202</name>
</gene>
<evidence type="ECO:0000313" key="1">
    <source>
        <dbReference type="EMBL" id="KAJ1945811.1"/>
    </source>
</evidence>
<proteinExistence type="predicted"/>
<comment type="caution">
    <text evidence="1">The sequence shown here is derived from an EMBL/GenBank/DDBJ whole genome shotgun (WGS) entry which is preliminary data.</text>
</comment>
<reference evidence="1" key="1">
    <citation type="submission" date="2022-07" db="EMBL/GenBank/DDBJ databases">
        <title>Phylogenomic reconstructions and comparative analyses of Kickxellomycotina fungi.</title>
        <authorList>
            <person name="Reynolds N.K."/>
            <person name="Stajich J.E."/>
            <person name="Barry K."/>
            <person name="Grigoriev I.V."/>
            <person name="Crous P."/>
            <person name="Smith M.E."/>
        </authorList>
    </citation>
    <scope>NUCLEOTIDE SEQUENCE</scope>
    <source>
        <strain evidence="1">NRRL 5244</strain>
    </source>
</reference>
<name>A0ACC1JC08_9FUNG</name>
<protein>
    <submittedName>
        <fullName evidence="1">Uncharacterized protein</fullName>
    </submittedName>
</protein>